<evidence type="ECO:0000256" key="1">
    <source>
        <dbReference type="PROSITE-ProRule" id="PRU00169"/>
    </source>
</evidence>
<evidence type="ECO:0000259" key="2">
    <source>
        <dbReference type="PROSITE" id="PS50110"/>
    </source>
</evidence>
<sequence length="414" mass="46678">MIITDEELMALLDSEEPDIPGFYPITLFALDSVAYESVSTAGLPSYVCVRRIRPDTCWQWDGLFSTGAIALYAPAAHEGKAYLPHLQRSHPGVYSIESDWLGGLADSYQQWCDWLSRTQVLLLEDHPFQGAQIQQMLASMGLPCAWVQDETACVRVLSEEHIELLVCDLSLAEHDAISVLMNQPQYQESRLPIVLLSAHDQTLIDAARRLLHDAGFNIMAAFSKPLPKDDLFRVLKSLYLGPQRQQRLGGLRTIRSWHGYVEGQLALLSNPPLEDPLWLAVAGLPARWEQLRTWLSQRGREPSELTLLIHRRDNLLTTVERFALVLQASLAGSKLALLLDNQQHLPFELLERLPLQALLLGHGMLADMESLTSDSLLGRFITRARELSIDLYVDDPFDLLDSEVWSDRGVIGRW</sequence>
<evidence type="ECO:0000313" key="4">
    <source>
        <dbReference type="Proteomes" id="UP000235861"/>
    </source>
</evidence>
<feature type="domain" description="Response regulatory" evidence="2">
    <location>
        <begin position="119"/>
        <end position="239"/>
    </location>
</feature>
<dbReference type="Proteomes" id="UP000235861">
    <property type="component" value="Unassembled WGS sequence"/>
</dbReference>
<proteinExistence type="predicted"/>
<dbReference type="AlphaFoldDB" id="A0A2H9U0V0"/>
<dbReference type="Pfam" id="PF00072">
    <property type="entry name" value="Response_reg"/>
    <property type="match status" value="1"/>
</dbReference>
<dbReference type="InterPro" id="IPR011006">
    <property type="entry name" value="CheY-like_superfamily"/>
</dbReference>
<dbReference type="GO" id="GO:0000160">
    <property type="term" value="P:phosphorelay signal transduction system"/>
    <property type="evidence" value="ECO:0007669"/>
    <property type="project" value="InterPro"/>
</dbReference>
<dbReference type="InterPro" id="IPR001789">
    <property type="entry name" value="Sig_transdc_resp-reg_receiver"/>
</dbReference>
<evidence type="ECO:0000313" key="3">
    <source>
        <dbReference type="EMBL" id="PJG57675.1"/>
    </source>
</evidence>
<keyword evidence="4" id="KW-1185">Reference proteome</keyword>
<dbReference type="EMBL" id="PGGC01000184">
    <property type="protein sequence ID" value="PJG57675.1"/>
    <property type="molecule type" value="Genomic_DNA"/>
</dbReference>
<accession>A0A2H9U0V0</accession>
<dbReference type="PROSITE" id="PS50110">
    <property type="entry name" value="RESPONSE_REGULATORY"/>
    <property type="match status" value="1"/>
</dbReference>
<dbReference type="RefSeq" id="WP_100295176.1">
    <property type="nucleotide sequence ID" value="NZ_PGGC01000184.1"/>
</dbReference>
<dbReference type="OrthoDB" id="9812358at2"/>
<dbReference type="SUPFAM" id="SSF52172">
    <property type="entry name" value="CheY-like"/>
    <property type="match status" value="1"/>
</dbReference>
<keyword evidence="1" id="KW-0597">Phosphoprotein</keyword>
<protein>
    <recommendedName>
        <fullName evidence="2">Response regulatory domain-containing protein</fullName>
    </recommendedName>
</protein>
<dbReference type="Gene3D" id="3.40.50.2300">
    <property type="match status" value="1"/>
</dbReference>
<comment type="caution">
    <text evidence="3">The sequence shown here is derived from an EMBL/GenBank/DDBJ whole genome shotgun (WGS) entry which is preliminary data.</text>
</comment>
<organism evidence="3 4">
    <name type="scientific">Aeromonas cavernicola</name>
    <dbReference type="NCBI Taxonomy" id="1006623"/>
    <lineage>
        <taxon>Bacteria</taxon>
        <taxon>Pseudomonadati</taxon>
        <taxon>Pseudomonadota</taxon>
        <taxon>Gammaproteobacteria</taxon>
        <taxon>Aeromonadales</taxon>
        <taxon>Aeromonadaceae</taxon>
        <taxon>Aeromonas</taxon>
    </lineage>
</organism>
<feature type="modified residue" description="4-aspartylphosphate" evidence="1">
    <location>
        <position position="168"/>
    </location>
</feature>
<gene>
    <name evidence="3" type="ORF">CUC53_16715</name>
</gene>
<name>A0A2H9U0V0_9GAMM</name>
<reference evidence="3 4" key="1">
    <citation type="submission" date="2017-11" db="EMBL/GenBank/DDBJ databases">
        <title>Draft genome sequence of environmental isolate Aeromonas cavernicola sp. nov. MDC 2508.</title>
        <authorList>
            <person name="Colston S.M."/>
            <person name="Navarro A."/>
            <person name="Martinez-Murcia A.J."/>
            <person name="Graf J."/>
        </authorList>
    </citation>
    <scope>NUCLEOTIDE SEQUENCE [LARGE SCALE GENOMIC DNA]</scope>
    <source>
        <strain evidence="3 4">MDC 2508</strain>
    </source>
</reference>